<dbReference type="Gene3D" id="3.30.428.10">
    <property type="entry name" value="HIT-like"/>
    <property type="match status" value="1"/>
</dbReference>
<name>A0A376B0Z6_9ASCO</name>
<sequence>MSWKYVLKGYIVNPTSENTLFYDDSCVIIKDSFPKAKYHLLILPRDHKITIKDPKTLTFKEKSRYEKYIVWAKNYILETSKSNGGFDNNIKINDIRVGIHYVPSLANLHIHVITNDFVSDKLKYPKHYKAFNGPFFVDWDQLPLPPPYLTSKEAEMKYIKLQPLKCSHCDYPFKNLPTLKKHLKQEWETKKN</sequence>
<dbReference type="InterPro" id="IPR036265">
    <property type="entry name" value="HIT-like_sf"/>
</dbReference>
<keyword evidence="3" id="KW-1185">Reference proteome</keyword>
<reference evidence="3" key="1">
    <citation type="submission" date="2018-06" db="EMBL/GenBank/DDBJ databases">
        <authorList>
            <person name="Guldener U."/>
        </authorList>
    </citation>
    <scope>NUCLEOTIDE SEQUENCE [LARGE SCALE GENOMIC DNA]</scope>
    <source>
        <strain evidence="3">UTAD17</strain>
    </source>
</reference>
<dbReference type="GO" id="GO:0003697">
    <property type="term" value="F:single-stranded DNA binding"/>
    <property type="evidence" value="ECO:0007669"/>
    <property type="project" value="TreeGrafter"/>
</dbReference>
<dbReference type="GO" id="GO:0003725">
    <property type="term" value="F:double-stranded RNA binding"/>
    <property type="evidence" value="ECO:0007669"/>
    <property type="project" value="TreeGrafter"/>
</dbReference>
<dbReference type="AlphaFoldDB" id="A0A376B0Z6"/>
<dbReference type="OrthoDB" id="3512845at2759"/>
<evidence type="ECO:0000313" key="3">
    <source>
        <dbReference type="Proteomes" id="UP000262825"/>
    </source>
</evidence>
<dbReference type="Pfam" id="PF16278">
    <property type="entry name" value="zf-C2HE"/>
    <property type="match status" value="1"/>
</dbReference>
<dbReference type="Proteomes" id="UP000262825">
    <property type="component" value="Unassembled WGS sequence"/>
</dbReference>
<dbReference type="GO" id="GO:0005634">
    <property type="term" value="C:nucleus"/>
    <property type="evidence" value="ECO:0007669"/>
    <property type="project" value="TreeGrafter"/>
</dbReference>
<dbReference type="SUPFAM" id="SSF54197">
    <property type="entry name" value="HIT-like"/>
    <property type="match status" value="1"/>
</dbReference>
<dbReference type="Pfam" id="PF11969">
    <property type="entry name" value="DcpS_C"/>
    <property type="match status" value="1"/>
</dbReference>
<dbReference type="GO" id="GO:1990165">
    <property type="term" value="F:single-strand break-containing DNA binding"/>
    <property type="evidence" value="ECO:0007669"/>
    <property type="project" value="TreeGrafter"/>
</dbReference>
<dbReference type="EMBL" id="UFAJ01000005">
    <property type="protein sequence ID" value="SSD58312.1"/>
    <property type="molecule type" value="Genomic_DNA"/>
</dbReference>
<dbReference type="GO" id="GO:0000012">
    <property type="term" value="P:single strand break repair"/>
    <property type="evidence" value="ECO:0007669"/>
    <property type="project" value="TreeGrafter"/>
</dbReference>
<evidence type="ECO:0000259" key="1">
    <source>
        <dbReference type="Pfam" id="PF16278"/>
    </source>
</evidence>
<accession>A0A376B0Z6</accession>
<organism evidence="2 3">
    <name type="scientific">Saccharomycodes ludwigii</name>
    <dbReference type="NCBI Taxonomy" id="36035"/>
    <lineage>
        <taxon>Eukaryota</taxon>
        <taxon>Fungi</taxon>
        <taxon>Dikarya</taxon>
        <taxon>Ascomycota</taxon>
        <taxon>Saccharomycotina</taxon>
        <taxon>Saccharomycetes</taxon>
        <taxon>Saccharomycodales</taxon>
        <taxon>Saccharomycodaceae</taxon>
        <taxon>Saccharomycodes</taxon>
    </lineage>
</organism>
<dbReference type="PANTHER" id="PTHR12486:SF4">
    <property type="entry name" value="APRATAXIN"/>
    <property type="match status" value="1"/>
</dbReference>
<dbReference type="GO" id="GO:0033699">
    <property type="term" value="F:DNA 5'-adenosine monophosphate hydrolase activity"/>
    <property type="evidence" value="ECO:0007669"/>
    <property type="project" value="TreeGrafter"/>
</dbReference>
<feature type="domain" description="Aprataxin C2HE/C2H2/C2HC zinc finger" evidence="1">
    <location>
        <begin position="133"/>
        <end position="188"/>
    </location>
</feature>
<dbReference type="InterPro" id="IPR032566">
    <property type="entry name" value="Znf-C2HE"/>
</dbReference>
<proteinExistence type="predicted"/>
<evidence type="ECO:0000313" key="2">
    <source>
        <dbReference type="EMBL" id="SSD58312.1"/>
    </source>
</evidence>
<dbReference type="VEuPathDB" id="FungiDB:SCODWIG_00073"/>
<dbReference type="PANTHER" id="PTHR12486">
    <property type="entry name" value="APRATAXIN-RELATED"/>
    <property type="match status" value="1"/>
</dbReference>
<protein>
    <submittedName>
        <fullName evidence="2">Related to Aprataxin-like protein</fullName>
    </submittedName>
</protein>
<gene>
    <name evidence="2" type="ORF">SCODWIG_00073</name>
</gene>
<dbReference type="GO" id="GO:0030983">
    <property type="term" value="F:mismatched DNA binding"/>
    <property type="evidence" value="ECO:0007669"/>
    <property type="project" value="TreeGrafter"/>
</dbReference>